<dbReference type="OrthoDB" id="9801987at2"/>
<evidence type="ECO:0000313" key="7">
    <source>
        <dbReference type="Proteomes" id="UP000323866"/>
    </source>
</evidence>
<dbReference type="InterPro" id="IPR003593">
    <property type="entry name" value="AAA+_ATPase"/>
</dbReference>
<accession>A0A5M8Q706</accession>
<dbReference type="GO" id="GO:0005524">
    <property type="term" value="F:ATP binding"/>
    <property type="evidence" value="ECO:0007669"/>
    <property type="project" value="UniProtKB-KW"/>
</dbReference>
<dbReference type="RefSeq" id="WP_149100371.1">
    <property type="nucleotide sequence ID" value="NZ_BMMG01000008.1"/>
</dbReference>
<dbReference type="SUPFAM" id="SSF48334">
    <property type="entry name" value="DNA repair protein MutS, domain III"/>
    <property type="match status" value="1"/>
</dbReference>
<name>A0A5M8Q706_9BACT</name>
<dbReference type="PANTHER" id="PTHR11361:SF99">
    <property type="entry name" value="DNA MISMATCH REPAIR PROTEIN"/>
    <property type="match status" value="1"/>
</dbReference>
<evidence type="ECO:0000313" key="6">
    <source>
        <dbReference type="EMBL" id="MFA1773176.1"/>
    </source>
</evidence>
<proteinExistence type="predicted"/>
<dbReference type="GO" id="GO:0030983">
    <property type="term" value="F:mismatched DNA binding"/>
    <property type="evidence" value="ECO:0007669"/>
    <property type="project" value="InterPro"/>
</dbReference>
<reference evidence="5 7" key="2">
    <citation type="submission" date="2019-09" db="EMBL/GenBank/DDBJ databases">
        <title>A bacterium isolated from glacier soil.</title>
        <authorList>
            <person name="Liu Q."/>
        </authorList>
    </citation>
    <scope>NUCLEOTIDE SEQUENCE [LARGE SCALE GENOMIC DNA]</scope>
    <source>
        <strain evidence="5 7">MDT1-10-3</strain>
    </source>
</reference>
<dbReference type="Gene3D" id="1.10.1420.10">
    <property type="match status" value="1"/>
</dbReference>
<dbReference type="SUPFAM" id="SSF52540">
    <property type="entry name" value="P-loop containing nucleoside triphosphate hydrolases"/>
    <property type="match status" value="2"/>
</dbReference>
<keyword evidence="8" id="KW-1185">Reference proteome</keyword>
<reference evidence="5 7" key="1">
    <citation type="submission" date="2019-07" db="EMBL/GenBank/DDBJ databases">
        <authorList>
            <person name="Qu J.-H."/>
        </authorList>
    </citation>
    <scope>NUCLEOTIDE SEQUENCE [LARGE SCALE GENOMIC DNA]</scope>
    <source>
        <strain evidence="5 7">MDT1-10-3</strain>
    </source>
</reference>
<keyword evidence="3" id="KW-0238">DNA-binding</keyword>
<keyword evidence="1" id="KW-0547">Nucleotide-binding</keyword>
<dbReference type="PROSITE" id="PS50893">
    <property type="entry name" value="ABC_TRANSPORTER_2"/>
    <property type="match status" value="1"/>
</dbReference>
<gene>
    <name evidence="6" type="ORF">ACD591_17885</name>
    <name evidence="5" type="ORF">FOE74_19805</name>
</gene>
<dbReference type="Gene3D" id="3.40.50.300">
    <property type="entry name" value="P-loop containing nucleotide triphosphate hydrolases"/>
    <property type="match status" value="2"/>
</dbReference>
<comment type="caution">
    <text evidence="5">The sequence shown here is derived from an EMBL/GenBank/DDBJ whole genome shotgun (WGS) entry which is preliminary data.</text>
</comment>
<dbReference type="InterPro" id="IPR000432">
    <property type="entry name" value="DNA_mismatch_repair_MutS_C"/>
</dbReference>
<evidence type="ECO:0000256" key="1">
    <source>
        <dbReference type="ARBA" id="ARBA00022741"/>
    </source>
</evidence>
<organism evidence="5 7">
    <name type="scientific">Rufibacter glacialis</name>
    <dbReference type="NCBI Taxonomy" id="1259555"/>
    <lineage>
        <taxon>Bacteria</taxon>
        <taxon>Pseudomonadati</taxon>
        <taxon>Bacteroidota</taxon>
        <taxon>Cytophagia</taxon>
        <taxon>Cytophagales</taxon>
        <taxon>Hymenobacteraceae</taxon>
        <taxon>Rufibacter</taxon>
    </lineage>
</organism>
<sequence length="694" mass="78649">MVVHELEVDSVLKSYGNVKILSNVYLTCKTGDVVGILGRNGCGKSTLLKIIFGSEDTYDKSIRIDKEVYAKPYQHKNLIAYLPQHDFLPKRVRLRKIAALFLEDHEARERVLLDPRIKEHLDKPITELSGGQRRYFEVLLLVNLPVKFILLDEPFSGIEPLYKDEIKELINRHRPEKGFIITDHDYSNIISASDRLLLIVDGVCKPVSRLEELEELNYLPKGTLTAEGDTELGDQATEEHPPFEADTQTLKDLDLFDPNKAGSLYSIFESPQTKGGKYKLDELLKSPVQQPRVLEARRDAIRYLQESGIRLQIDRKQVDFAEYYLTSTITSARRNYLDAALSSIRRSYKPSNDDYIIETGIKQTGGFLTYLTSLLPVLQNGSAPLYLSQLCFKVAETLAKPEIREVIQSTTNRKTLFFRTGEYDHLFRKLVKNDLLELLNILYELDAYAAVASTAEKLGFSYPDYLRKEEPEVEIKGLFHPLLDKPVANDFAIDQWHNVCFLTGANMSGKSTFLKAFGISMYLAHAGFPVPAASMKTTIFSGIITTINLADNINKGYSHFYSEVRRVRETALKIKKDKKLIVIFDELFRGTNVKDASEASLLITSAFSKINTSLFLISTHIVEIAEELKGQQNIFFSCFDTKLQQDIPVYDYQLVPGVSKESLGLYIVRKEGIVDILGEAVKEQICKVESAPLH</sequence>
<dbReference type="Proteomes" id="UP000323866">
    <property type="component" value="Unassembled WGS sequence"/>
</dbReference>
<evidence type="ECO:0000259" key="4">
    <source>
        <dbReference type="PROSITE" id="PS50893"/>
    </source>
</evidence>
<dbReference type="EMBL" id="JBGOGF010000011">
    <property type="protein sequence ID" value="MFA1773176.1"/>
    <property type="molecule type" value="Genomic_DNA"/>
</dbReference>
<dbReference type="GO" id="GO:0006298">
    <property type="term" value="P:mismatch repair"/>
    <property type="evidence" value="ECO:0007669"/>
    <property type="project" value="InterPro"/>
</dbReference>
<dbReference type="Proteomes" id="UP001570846">
    <property type="component" value="Unassembled WGS sequence"/>
</dbReference>
<dbReference type="SMART" id="SM00534">
    <property type="entry name" value="MUTSac"/>
    <property type="match status" value="1"/>
</dbReference>
<feature type="domain" description="ABC transporter" evidence="4">
    <location>
        <begin position="6"/>
        <end position="226"/>
    </location>
</feature>
<keyword evidence="2 5" id="KW-0067">ATP-binding</keyword>
<dbReference type="EMBL" id="VKKZ01000025">
    <property type="protein sequence ID" value="KAA6430714.1"/>
    <property type="molecule type" value="Genomic_DNA"/>
</dbReference>
<protein>
    <submittedName>
        <fullName evidence="5">ATP-binding cassette domain-containing protein</fullName>
    </submittedName>
</protein>
<dbReference type="InterPro" id="IPR045076">
    <property type="entry name" value="MutS"/>
</dbReference>
<dbReference type="InterPro" id="IPR003439">
    <property type="entry name" value="ABC_transporter-like_ATP-bd"/>
</dbReference>
<dbReference type="Pfam" id="PF00005">
    <property type="entry name" value="ABC_tran"/>
    <property type="match status" value="1"/>
</dbReference>
<reference evidence="6 8" key="3">
    <citation type="submission" date="2024-08" db="EMBL/GenBank/DDBJ databases">
        <authorList>
            <person name="Wei W."/>
        </authorList>
    </citation>
    <scope>NUCLEOTIDE SEQUENCE [LARGE SCALE GENOMIC DNA]</scope>
    <source>
        <strain evidence="6 8">XU2</strain>
    </source>
</reference>
<dbReference type="InterPro" id="IPR036187">
    <property type="entry name" value="DNA_mismatch_repair_MutS_sf"/>
</dbReference>
<dbReference type="SMART" id="SM00382">
    <property type="entry name" value="AAA"/>
    <property type="match status" value="2"/>
</dbReference>
<dbReference type="Pfam" id="PF00488">
    <property type="entry name" value="MutS_V"/>
    <property type="match status" value="1"/>
</dbReference>
<dbReference type="GO" id="GO:0005829">
    <property type="term" value="C:cytosol"/>
    <property type="evidence" value="ECO:0007669"/>
    <property type="project" value="TreeGrafter"/>
</dbReference>
<dbReference type="PANTHER" id="PTHR11361">
    <property type="entry name" value="DNA MISMATCH REPAIR PROTEIN MUTS FAMILY MEMBER"/>
    <property type="match status" value="1"/>
</dbReference>
<evidence type="ECO:0000256" key="2">
    <source>
        <dbReference type="ARBA" id="ARBA00022840"/>
    </source>
</evidence>
<dbReference type="GO" id="GO:0016887">
    <property type="term" value="F:ATP hydrolysis activity"/>
    <property type="evidence" value="ECO:0007669"/>
    <property type="project" value="InterPro"/>
</dbReference>
<evidence type="ECO:0000313" key="5">
    <source>
        <dbReference type="EMBL" id="KAA6430714.1"/>
    </source>
</evidence>
<evidence type="ECO:0000313" key="8">
    <source>
        <dbReference type="Proteomes" id="UP001570846"/>
    </source>
</evidence>
<dbReference type="GO" id="GO:0140664">
    <property type="term" value="F:ATP-dependent DNA damage sensor activity"/>
    <property type="evidence" value="ECO:0007669"/>
    <property type="project" value="InterPro"/>
</dbReference>
<dbReference type="AlphaFoldDB" id="A0A5M8Q706"/>
<dbReference type="InterPro" id="IPR027417">
    <property type="entry name" value="P-loop_NTPase"/>
</dbReference>
<evidence type="ECO:0000256" key="3">
    <source>
        <dbReference type="ARBA" id="ARBA00023125"/>
    </source>
</evidence>